<reference evidence="2 3" key="1">
    <citation type="journal article" date="2011" name="Genome Biol.">
        <title>Comparative genome sequence analysis underscores mycoparasitism as the ancestral life style of Trichoderma.</title>
        <authorList>
            <person name="Kubicek C.P."/>
            <person name="Herrera-Estrella A."/>
            <person name="Seidl-Seiboth V."/>
            <person name="Martinez D.A."/>
            <person name="Druzhinina I.S."/>
            <person name="Thon M."/>
            <person name="Zeilinger S."/>
            <person name="Casas-Flores S."/>
            <person name="Horwitz B.A."/>
            <person name="Mukherjee P.K."/>
            <person name="Mukherjee M."/>
            <person name="Kredics L."/>
            <person name="Alcaraz L.D."/>
            <person name="Aerts A."/>
            <person name="Antal Z."/>
            <person name="Atanasova L."/>
            <person name="Cervantes-Badillo M.G."/>
            <person name="Challacombe J."/>
            <person name="Chertkov O."/>
            <person name="McCluskey K."/>
            <person name="Coulpier F."/>
            <person name="Deshpande N."/>
            <person name="von Doehren H."/>
            <person name="Ebbole D.J."/>
            <person name="Esquivel-Naranjo E.U."/>
            <person name="Fekete E."/>
            <person name="Flipphi M."/>
            <person name="Glaser F."/>
            <person name="Gomez-Rodriguez E.Y."/>
            <person name="Gruber S."/>
            <person name="Han C."/>
            <person name="Henrissat B."/>
            <person name="Hermosa R."/>
            <person name="Hernandez-Onate M."/>
            <person name="Karaffa L."/>
            <person name="Kosti I."/>
            <person name="Le Crom S."/>
            <person name="Lindquist E."/>
            <person name="Lucas S."/>
            <person name="Luebeck M."/>
            <person name="Luebeck P.S."/>
            <person name="Margeot A."/>
            <person name="Metz B."/>
            <person name="Misra M."/>
            <person name="Nevalainen H."/>
            <person name="Omann M."/>
            <person name="Packer N."/>
            <person name="Perrone G."/>
            <person name="Uresti-Rivera E.E."/>
            <person name="Salamov A."/>
            <person name="Schmoll M."/>
            <person name="Seiboth B."/>
            <person name="Shapiro H."/>
            <person name="Sukno S."/>
            <person name="Tamayo-Ramos J.A."/>
            <person name="Tisch D."/>
            <person name="Wiest A."/>
            <person name="Wilkinson H.H."/>
            <person name="Zhang M."/>
            <person name="Coutinho P.M."/>
            <person name="Kenerley C.M."/>
            <person name="Monte E."/>
            <person name="Baker S.E."/>
            <person name="Grigoriev I.V."/>
        </authorList>
    </citation>
    <scope>NUCLEOTIDE SEQUENCE [LARGE SCALE GENOMIC DNA]</scope>
    <source>
        <strain evidence="3">Gv29-8 / FGSC 10586</strain>
    </source>
</reference>
<keyword evidence="3" id="KW-1185">Reference proteome</keyword>
<accession>G9MDK7</accession>
<feature type="domain" description="DUF7580" evidence="1">
    <location>
        <begin position="119"/>
        <end position="506"/>
    </location>
</feature>
<dbReference type="InterPro" id="IPR056002">
    <property type="entry name" value="DUF7580"/>
</dbReference>
<protein>
    <recommendedName>
        <fullName evidence="1">DUF7580 domain-containing protein</fullName>
    </recommendedName>
</protein>
<dbReference type="OMA" id="ATDEMYD"/>
<evidence type="ECO:0000313" key="2">
    <source>
        <dbReference type="EMBL" id="EHK27520.1"/>
    </source>
</evidence>
<organism evidence="2 3">
    <name type="scientific">Hypocrea virens (strain Gv29-8 / FGSC 10586)</name>
    <name type="common">Gliocladium virens</name>
    <name type="synonym">Trichoderma virens</name>
    <dbReference type="NCBI Taxonomy" id="413071"/>
    <lineage>
        <taxon>Eukaryota</taxon>
        <taxon>Fungi</taxon>
        <taxon>Dikarya</taxon>
        <taxon>Ascomycota</taxon>
        <taxon>Pezizomycotina</taxon>
        <taxon>Sordariomycetes</taxon>
        <taxon>Hypocreomycetidae</taxon>
        <taxon>Hypocreales</taxon>
        <taxon>Hypocreaceae</taxon>
        <taxon>Trichoderma</taxon>
    </lineage>
</organism>
<dbReference type="RefSeq" id="XP_013960930.1">
    <property type="nucleotide sequence ID" value="XM_014105455.1"/>
</dbReference>
<dbReference type="InParanoid" id="G9MDK7"/>
<dbReference type="VEuPathDB" id="FungiDB:TRIVIDRAFT_3670"/>
<gene>
    <name evidence="2" type="ORF">TRIVIDRAFT_3670</name>
</gene>
<proteinExistence type="predicted"/>
<name>G9MDK7_HYPVG</name>
<dbReference type="EMBL" id="ABDF02000001">
    <property type="protein sequence ID" value="EHK27520.1"/>
    <property type="molecule type" value="Genomic_DNA"/>
</dbReference>
<evidence type="ECO:0000313" key="3">
    <source>
        <dbReference type="Proteomes" id="UP000007115"/>
    </source>
</evidence>
<evidence type="ECO:0000259" key="1">
    <source>
        <dbReference type="Pfam" id="PF24476"/>
    </source>
</evidence>
<dbReference type="STRING" id="413071.G9MDK7"/>
<dbReference type="AlphaFoldDB" id="G9MDK7"/>
<dbReference type="Pfam" id="PF24476">
    <property type="entry name" value="DUF7580"/>
    <property type="match status" value="1"/>
</dbReference>
<dbReference type="OrthoDB" id="3565018at2759"/>
<dbReference type="Proteomes" id="UP000007115">
    <property type="component" value="Unassembled WGS sequence"/>
</dbReference>
<sequence length="506" mass="57068">MVEEPGGDLWMNEDIKNRIRARLWRSWSLFEQTLKDIQIAINDMNERLGSGGDVRWSDTSVVAKELKRAGFTLRRSTYDSLLATVKDGISNLESLATMNIELEPKRRVRSHIRLLNIIHNLSSSVYRAISSSLTCACKHSISMRVSDCMDDLTPSHDEEYVIQKLQVHLAVSLTQSQIEESLSIVTNKQWEELLIRASLPLQSSAQIPNMLSNTAKQIICSTKQRKSVKFSLSRFSSSSTTTMVQTETSLVTNFETSISLETTVADLIVPITQSSINICGELKKSPVSERSGCLGVISDRSQTNTRSYTVYPSNLSSLGENNWRMVSLKDSLETRSGQTPPTYKQRLQLAVFVARSVLQFYKTPWLHEMPSSRDIYFIQSGSFSYYDRPFLMAKNDKVEGKSKAVYIIQNPTLLAIGVLLIELHRGQTIESLQVPEERLGDDLYPLSIYMTAQRLLGDVFQTSSNYGSAVRRCIDGEFQGKDINLEDEDVRHDVYCGVVALLEEDL</sequence>
<feature type="non-terminal residue" evidence="2">
    <location>
        <position position="506"/>
    </location>
</feature>
<dbReference type="GeneID" id="25793565"/>
<dbReference type="eggNOG" id="ENOG502SNN1">
    <property type="taxonomic scope" value="Eukaryota"/>
</dbReference>
<dbReference type="PANTHER" id="PTHR35186">
    <property type="entry name" value="ANK_REP_REGION DOMAIN-CONTAINING PROTEIN"/>
    <property type="match status" value="1"/>
</dbReference>
<dbReference type="PANTHER" id="PTHR35186:SF4">
    <property type="entry name" value="PRION-INHIBITION AND PROPAGATION HELO DOMAIN-CONTAINING PROTEIN"/>
    <property type="match status" value="1"/>
</dbReference>
<comment type="caution">
    <text evidence="2">The sequence shown here is derived from an EMBL/GenBank/DDBJ whole genome shotgun (WGS) entry which is preliminary data.</text>
</comment>
<dbReference type="HOGENOM" id="CLU_026305_3_1_1"/>